<organism evidence="1 2">
    <name type="scientific">Gigaspora margarita</name>
    <dbReference type="NCBI Taxonomy" id="4874"/>
    <lineage>
        <taxon>Eukaryota</taxon>
        <taxon>Fungi</taxon>
        <taxon>Fungi incertae sedis</taxon>
        <taxon>Mucoromycota</taxon>
        <taxon>Glomeromycotina</taxon>
        <taxon>Glomeromycetes</taxon>
        <taxon>Diversisporales</taxon>
        <taxon>Gigasporaceae</taxon>
        <taxon>Gigaspora</taxon>
    </lineage>
</organism>
<keyword evidence="2" id="KW-1185">Reference proteome</keyword>
<proteinExistence type="predicted"/>
<dbReference type="EMBL" id="CAJVQB010005066">
    <property type="protein sequence ID" value="CAG8652545.1"/>
    <property type="molecule type" value="Genomic_DNA"/>
</dbReference>
<sequence>YRSRLLNKAEILLEKKNIDKVDFLKFLFTLYELITFIADNFNKLEKLMNELLRKKQEWIAKNVNVDFDTLKISKAAKKLETLREINSLTSNEQVFAIDNAILLMPEQIPISAYDDDLISDIQIILL</sequence>
<name>A0ABN7USF0_GIGMA</name>
<accession>A0ABN7USF0</accession>
<evidence type="ECO:0000313" key="1">
    <source>
        <dbReference type="EMBL" id="CAG8652545.1"/>
    </source>
</evidence>
<reference evidence="1 2" key="1">
    <citation type="submission" date="2021-06" db="EMBL/GenBank/DDBJ databases">
        <authorList>
            <person name="Kallberg Y."/>
            <person name="Tangrot J."/>
            <person name="Rosling A."/>
        </authorList>
    </citation>
    <scope>NUCLEOTIDE SEQUENCE [LARGE SCALE GENOMIC DNA]</scope>
    <source>
        <strain evidence="1 2">120-4 pot B 10/14</strain>
    </source>
</reference>
<evidence type="ECO:0000313" key="2">
    <source>
        <dbReference type="Proteomes" id="UP000789901"/>
    </source>
</evidence>
<gene>
    <name evidence="1" type="ORF">GMARGA_LOCUS9433</name>
</gene>
<feature type="non-terminal residue" evidence="1">
    <location>
        <position position="1"/>
    </location>
</feature>
<dbReference type="Proteomes" id="UP000789901">
    <property type="component" value="Unassembled WGS sequence"/>
</dbReference>
<comment type="caution">
    <text evidence="1">The sequence shown here is derived from an EMBL/GenBank/DDBJ whole genome shotgun (WGS) entry which is preliminary data.</text>
</comment>
<protein>
    <submittedName>
        <fullName evidence="1">22880_t:CDS:1</fullName>
    </submittedName>
</protein>